<evidence type="ECO:0000313" key="3">
    <source>
        <dbReference type="Proteomes" id="UP000076858"/>
    </source>
</evidence>
<feature type="region of interest" description="Disordered" evidence="1">
    <location>
        <begin position="1"/>
        <end position="32"/>
    </location>
</feature>
<name>A0A164EJ74_9CRUS</name>
<dbReference type="EMBL" id="LRGB01023529">
    <property type="protein sequence ID" value="KZR96839.1"/>
    <property type="molecule type" value="Genomic_DNA"/>
</dbReference>
<proteinExistence type="predicted"/>
<evidence type="ECO:0000256" key="1">
    <source>
        <dbReference type="SAM" id="MobiDB-lite"/>
    </source>
</evidence>
<reference evidence="2 3" key="1">
    <citation type="submission" date="2016-03" db="EMBL/GenBank/DDBJ databases">
        <title>EvidentialGene: Evidence-directed Construction of Genes on Genomes.</title>
        <authorList>
            <person name="Gilbert D.G."/>
            <person name="Choi J.-H."/>
            <person name="Mockaitis K."/>
            <person name="Colbourne J."/>
            <person name="Pfrender M."/>
        </authorList>
    </citation>
    <scope>NUCLEOTIDE SEQUENCE [LARGE SCALE GENOMIC DNA]</scope>
    <source>
        <strain evidence="2 3">Xinb3</strain>
        <tissue evidence="2">Complete organism</tissue>
    </source>
</reference>
<organism evidence="2 3">
    <name type="scientific">Daphnia magna</name>
    <dbReference type="NCBI Taxonomy" id="35525"/>
    <lineage>
        <taxon>Eukaryota</taxon>
        <taxon>Metazoa</taxon>
        <taxon>Ecdysozoa</taxon>
        <taxon>Arthropoda</taxon>
        <taxon>Crustacea</taxon>
        <taxon>Branchiopoda</taxon>
        <taxon>Diplostraca</taxon>
        <taxon>Cladocera</taxon>
        <taxon>Anomopoda</taxon>
        <taxon>Daphniidae</taxon>
        <taxon>Daphnia</taxon>
    </lineage>
</organism>
<dbReference type="OrthoDB" id="6355656at2759"/>
<keyword evidence="3" id="KW-1185">Reference proteome</keyword>
<protein>
    <submittedName>
        <fullName evidence="2">Uncharacterized protein</fullName>
    </submittedName>
</protein>
<feature type="non-terminal residue" evidence="2">
    <location>
        <position position="1"/>
    </location>
</feature>
<evidence type="ECO:0000313" key="2">
    <source>
        <dbReference type="EMBL" id="KZR96839.1"/>
    </source>
</evidence>
<accession>A0A164EJ74</accession>
<comment type="caution">
    <text evidence="2">The sequence shown here is derived from an EMBL/GenBank/DDBJ whole genome shotgun (WGS) entry which is preliminary data.</text>
</comment>
<gene>
    <name evidence="2" type="ORF">APZ42_008605</name>
</gene>
<feature type="non-terminal residue" evidence="2">
    <location>
        <position position="116"/>
    </location>
</feature>
<dbReference type="AlphaFoldDB" id="A0A164EJ74"/>
<sequence length="116" mass="12604">KLLGPLEDNEMRKGFGSLMGKSNKGSSAPDPAKSKLIHFVRDKLIYSVAEVMTKATSVRGGNKEHPEETMIQSQVLTLNGLLQCCSLHLTSPDAVPVATFFDELMEKLKNISGNEG</sequence>
<dbReference type="Proteomes" id="UP000076858">
    <property type="component" value="Unassembled WGS sequence"/>
</dbReference>